<evidence type="ECO:0000313" key="5">
    <source>
        <dbReference type="EMBL" id="OGZ20692.1"/>
    </source>
</evidence>
<evidence type="ECO:0000256" key="1">
    <source>
        <dbReference type="PIRSR" id="PIRSR601310-1"/>
    </source>
</evidence>
<dbReference type="InterPro" id="IPR001310">
    <property type="entry name" value="Histidine_triad_HIT"/>
</dbReference>
<dbReference type="Gene3D" id="3.30.428.10">
    <property type="entry name" value="HIT-like"/>
    <property type="match status" value="1"/>
</dbReference>
<organism evidence="5 6">
    <name type="scientific">Candidatus Nealsonbacteria bacterium RIFCSPHIGHO2_01_FULL_43_31</name>
    <dbReference type="NCBI Taxonomy" id="1801665"/>
    <lineage>
        <taxon>Bacteria</taxon>
        <taxon>Candidatus Nealsoniibacteriota</taxon>
    </lineage>
</organism>
<evidence type="ECO:0000256" key="2">
    <source>
        <dbReference type="PIRSR" id="PIRSR601310-3"/>
    </source>
</evidence>
<sequence length="108" mass="12147">MNDCLFCKIVAKELPSAIIYENDNFLVIKDIKPLAPIHLLIITKKHISSVDHLAINDKELIGEMILTAQQVARDQGLRERGYKLSFNVGRGSGQLIPHLHLHLLGGWK</sequence>
<feature type="short sequence motif" description="Histidine triad motif" evidence="2 3">
    <location>
        <begin position="98"/>
        <end position="102"/>
    </location>
</feature>
<accession>A0A1G2E4V3</accession>
<dbReference type="GO" id="GO:0003824">
    <property type="term" value="F:catalytic activity"/>
    <property type="evidence" value="ECO:0007669"/>
    <property type="project" value="InterPro"/>
</dbReference>
<proteinExistence type="predicted"/>
<reference evidence="5 6" key="1">
    <citation type="journal article" date="2016" name="Nat. Commun.">
        <title>Thousands of microbial genomes shed light on interconnected biogeochemical processes in an aquifer system.</title>
        <authorList>
            <person name="Anantharaman K."/>
            <person name="Brown C.T."/>
            <person name="Hug L.A."/>
            <person name="Sharon I."/>
            <person name="Castelle C.J."/>
            <person name="Probst A.J."/>
            <person name="Thomas B.C."/>
            <person name="Singh A."/>
            <person name="Wilkins M.J."/>
            <person name="Karaoz U."/>
            <person name="Brodie E.L."/>
            <person name="Williams K.H."/>
            <person name="Hubbard S.S."/>
            <person name="Banfield J.F."/>
        </authorList>
    </citation>
    <scope>NUCLEOTIDE SEQUENCE [LARGE SCALE GENOMIC DNA]</scope>
</reference>
<dbReference type="InterPro" id="IPR036265">
    <property type="entry name" value="HIT-like_sf"/>
</dbReference>
<dbReference type="EMBL" id="MHMA01000004">
    <property type="protein sequence ID" value="OGZ20692.1"/>
    <property type="molecule type" value="Genomic_DNA"/>
</dbReference>
<gene>
    <name evidence="5" type="ORF">A2654_00145</name>
</gene>
<dbReference type="InterPro" id="IPR011146">
    <property type="entry name" value="HIT-like"/>
</dbReference>
<dbReference type="PRINTS" id="PR00332">
    <property type="entry name" value="HISTRIAD"/>
</dbReference>
<dbReference type="PROSITE" id="PS51084">
    <property type="entry name" value="HIT_2"/>
    <property type="match status" value="1"/>
</dbReference>
<dbReference type="Pfam" id="PF11969">
    <property type="entry name" value="DcpS_C"/>
    <property type="match status" value="1"/>
</dbReference>
<dbReference type="PROSITE" id="PS00892">
    <property type="entry name" value="HIT_1"/>
    <property type="match status" value="1"/>
</dbReference>
<feature type="active site" description="Tele-AMP-histidine intermediate" evidence="1">
    <location>
        <position position="100"/>
    </location>
</feature>
<dbReference type="InterPro" id="IPR019808">
    <property type="entry name" value="Histidine_triad_CS"/>
</dbReference>
<evidence type="ECO:0000259" key="4">
    <source>
        <dbReference type="PROSITE" id="PS51084"/>
    </source>
</evidence>
<protein>
    <submittedName>
        <fullName evidence="5">Histidine triad nucleotide-binding protein</fullName>
    </submittedName>
</protein>
<evidence type="ECO:0000313" key="6">
    <source>
        <dbReference type="Proteomes" id="UP000178721"/>
    </source>
</evidence>
<comment type="caution">
    <text evidence="5">The sequence shown here is derived from an EMBL/GenBank/DDBJ whole genome shotgun (WGS) entry which is preliminary data.</text>
</comment>
<name>A0A1G2E4V3_9BACT</name>
<dbReference type="Proteomes" id="UP000178721">
    <property type="component" value="Unassembled WGS sequence"/>
</dbReference>
<feature type="domain" description="HIT" evidence="4">
    <location>
        <begin position="5"/>
        <end position="108"/>
    </location>
</feature>
<evidence type="ECO:0000256" key="3">
    <source>
        <dbReference type="PROSITE-ProRule" id="PRU00464"/>
    </source>
</evidence>
<dbReference type="SUPFAM" id="SSF54197">
    <property type="entry name" value="HIT-like"/>
    <property type="match status" value="1"/>
</dbReference>
<dbReference type="AlphaFoldDB" id="A0A1G2E4V3"/>
<dbReference type="PANTHER" id="PTHR23089">
    <property type="entry name" value="HISTIDINE TRIAD HIT PROTEIN"/>
    <property type="match status" value="1"/>
</dbReference>